<keyword evidence="4" id="KW-0812">Transmembrane</keyword>
<accession>A0ABN8LPD4</accession>
<protein>
    <submittedName>
        <fullName evidence="5">Uncharacterized protein</fullName>
    </submittedName>
</protein>
<dbReference type="InterPro" id="IPR036291">
    <property type="entry name" value="NAD(P)-bd_dom_sf"/>
</dbReference>
<gene>
    <name evidence="5" type="ORF">PEVE_00023334</name>
</gene>
<keyword evidence="2" id="KW-0560">Oxidoreductase</keyword>
<dbReference type="PRINTS" id="PR00081">
    <property type="entry name" value="GDHRDH"/>
</dbReference>
<evidence type="ECO:0000256" key="3">
    <source>
        <dbReference type="RuleBase" id="RU000363"/>
    </source>
</evidence>
<dbReference type="PRINTS" id="PR00080">
    <property type="entry name" value="SDRFAMILY"/>
</dbReference>
<sequence>MAPQIVLISGCSSGIGLATAVLLAKDAEKRFKVYATMRNMAKKGQLEEEGQEQLGDTLIVKQMDVCSDESVNQTIKELLDIEGRIDVLFNNAGFGLWSVVECTPIEMAKEMFDVNYFGTLRLIQAVLPSMKVRKSGCIINNSSILGIVAPPFNAIYSSTKFAIEGLTEAIAPTLRHFNIRCSIIEPGPVGTSALENSRNWASNFEMSEPDNETQELFGTFAQRMSHHFRSTMQTSDEIAEVVKSVILNEKPNLRYQTNLNGVWRDVKQKLTDPTGNELMDMVKKAFFDAE</sequence>
<dbReference type="PANTHER" id="PTHR43391">
    <property type="entry name" value="RETINOL DEHYDROGENASE-RELATED"/>
    <property type="match status" value="1"/>
</dbReference>
<keyword evidence="6" id="KW-1185">Reference proteome</keyword>
<comment type="caution">
    <text evidence="5">The sequence shown here is derived from an EMBL/GenBank/DDBJ whole genome shotgun (WGS) entry which is preliminary data.</text>
</comment>
<name>A0ABN8LPD4_9CNID</name>
<dbReference type="SUPFAM" id="SSF51735">
    <property type="entry name" value="NAD(P)-binding Rossmann-fold domains"/>
    <property type="match status" value="1"/>
</dbReference>
<proteinExistence type="inferred from homology"/>
<evidence type="ECO:0000256" key="1">
    <source>
        <dbReference type="ARBA" id="ARBA00006484"/>
    </source>
</evidence>
<comment type="similarity">
    <text evidence="1 3">Belongs to the short-chain dehydrogenases/reductases (SDR) family.</text>
</comment>
<keyword evidence="4" id="KW-0472">Membrane</keyword>
<evidence type="ECO:0000313" key="6">
    <source>
        <dbReference type="Proteomes" id="UP001159427"/>
    </source>
</evidence>
<reference evidence="5 6" key="1">
    <citation type="submission" date="2022-05" db="EMBL/GenBank/DDBJ databases">
        <authorList>
            <consortium name="Genoscope - CEA"/>
            <person name="William W."/>
        </authorList>
    </citation>
    <scope>NUCLEOTIDE SEQUENCE [LARGE SCALE GENOMIC DNA]</scope>
</reference>
<dbReference type="PANTHER" id="PTHR43391:SF86">
    <property type="entry name" value="SHORT-CHAIN DEHYDROGENASE_REDUCTASE FAMILY PROTEIN"/>
    <property type="match status" value="1"/>
</dbReference>
<dbReference type="EMBL" id="CALNXI010000031">
    <property type="protein sequence ID" value="CAH3015921.1"/>
    <property type="molecule type" value="Genomic_DNA"/>
</dbReference>
<dbReference type="Gene3D" id="3.40.50.720">
    <property type="entry name" value="NAD(P)-binding Rossmann-like Domain"/>
    <property type="match status" value="1"/>
</dbReference>
<dbReference type="PROSITE" id="PS00061">
    <property type="entry name" value="ADH_SHORT"/>
    <property type="match status" value="1"/>
</dbReference>
<feature type="transmembrane region" description="Helical" evidence="4">
    <location>
        <begin position="6"/>
        <end position="24"/>
    </location>
</feature>
<dbReference type="InterPro" id="IPR002347">
    <property type="entry name" value="SDR_fam"/>
</dbReference>
<evidence type="ECO:0000313" key="5">
    <source>
        <dbReference type="EMBL" id="CAH3015921.1"/>
    </source>
</evidence>
<keyword evidence="4" id="KW-1133">Transmembrane helix</keyword>
<dbReference type="InterPro" id="IPR020904">
    <property type="entry name" value="Sc_DH/Rdtase_CS"/>
</dbReference>
<dbReference type="Proteomes" id="UP001159427">
    <property type="component" value="Unassembled WGS sequence"/>
</dbReference>
<evidence type="ECO:0000256" key="2">
    <source>
        <dbReference type="ARBA" id="ARBA00023002"/>
    </source>
</evidence>
<evidence type="ECO:0000256" key="4">
    <source>
        <dbReference type="SAM" id="Phobius"/>
    </source>
</evidence>
<organism evidence="5 6">
    <name type="scientific">Porites evermanni</name>
    <dbReference type="NCBI Taxonomy" id="104178"/>
    <lineage>
        <taxon>Eukaryota</taxon>
        <taxon>Metazoa</taxon>
        <taxon>Cnidaria</taxon>
        <taxon>Anthozoa</taxon>
        <taxon>Hexacorallia</taxon>
        <taxon>Scleractinia</taxon>
        <taxon>Fungiina</taxon>
        <taxon>Poritidae</taxon>
        <taxon>Porites</taxon>
    </lineage>
</organism>
<dbReference type="Pfam" id="PF00106">
    <property type="entry name" value="adh_short"/>
    <property type="match status" value="1"/>
</dbReference>